<feature type="region of interest" description="Disordered" evidence="2">
    <location>
        <begin position="317"/>
        <end position="446"/>
    </location>
</feature>
<keyword evidence="4" id="KW-1185">Reference proteome</keyword>
<feature type="non-terminal residue" evidence="3">
    <location>
        <position position="629"/>
    </location>
</feature>
<feature type="coiled-coil region" evidence="1">
    <location>
        <begin position="538"/>
        <end position="566"/>
    </location>
</feature>
<protein>
    <submittedName>
        <fullName evidence="3">Uncharacterized protein</fullName>
    </submittedName>
</protein>
<dbReference type="Pfam" id="PF18759">
    <property type="entry name" value="Plavaka"/>
    <property type="match status" value="1"/>
</dbReference>
<dbReference type="InterPro" id="IPR041078">
    <property type="entry name" value="Plavaka"/>
</dbReference>
<dbReference type="OrthoDB" id="3208495at2759"/>
<name>A0A9W8J803_9AGAR</name>
<evidence type="ECO:0000256" key="2">
    <source>
        <dbReference type="SAM" id="MobiDB-lite"/>
    </source>
</evidence>
<feature type="compositionally biased region" description="Basic and acidic residues" evidence="2">
    <location>
        <begin position="317"/>
        <end position="329"/>
    </location>
</feature>
<evidence type="ECO:0000313" key="4">
    <source>
        <dbReference type="Proteomes" id="UP001140091"/>
    </source>
</evidence>
<reference evidence="3" key="1">
    <citation type="submission" date="2022-06" db="EMBL/GenBank/DDBJ databases">
        <title>Genome Sequence of Candolleomyces eurysporus.</title>
        <authorList>
            <person name="Buettner E."/>
        </authorList>
    </citation>
    <scope>NUCLEOTIDE SEQUENCE</scope>
    <source>
        <strain evidence="3">VTCC 930004</strain>
    </source>
</reference>
<dbReference type="EMBL" id="JANBPK010001101">
    <property type="protein sequence ID" value="KAJ2925893.1"/>
    <property type="molecule type" value="Genomic_DNA"/>
</dbReference>
<feature type="compositionally biased region" description="Polar residues" evidence="2">
    <location>
        <begin position="407"/>
        <end position="422"/>
    </location>
</feature>
<comment type="caution">
    <text evidence="3">The sequence shown here is derived from an EMBL/GenBank/DDBJ whole genome shotgun (WGS) entry which is preliminary data.</text>
</comment>
<gene>
    <name evidence="3" type="ORF">H1R20_g11197</name>
</gene>
<dbReference type="Proteomes" id="UP001140091">
    <property type="component" value="Unassembled WGS sequence"/>
</dbReference>
<evidence type="ECO:0000313" key="3">
    <source>
        <dbReference type="EMBL" id="KAJ2925893.1"/>
    </source>
</evidence>
<organism evidence="3 4">
    <name type="scientific">Candolleomyces eurysporus</name>
    <dbReference type="NCBI Taxonomy" id="2828524"/>
    <lineage>
        <taxon>Eukaryota</taxon>
        <taxon>Fungi</taxon>
        <taxon>Dikarya</taxon>
        <taxon>Basidiomycota</taxon>
        <taxon>Agaricomycotina</taxon>
        <taxon>Agaricomycetes</taxon>
        <taxon>Agaricomycetidae</taxon>
        <taxon>Agaricales</taxon>
        <taxon>Agaricineae</taxon>
        <taxon>Psathyrellaceae</taxon>
        <taxon>Candolleomyces</taxon>
    </lineage>
</organism>
<evidence type="ECO:0000256" key="1">
    <source>
        <dbReference type="SAM" id="Coils"/>
    </source>
</evidence>
<feature type="compositionally biased region" description="Polar residues" evidence="2">
    <location>
        <begin position="347"/>
        <end position="392"/>
    </location>
</feature>
<accession>A0A9W8J803</accession>
<sequence length="629" mass="70639">MEMFHAQWEILLDDELLDAIKNGIVLMCQDGIERRFYLRIFTYSADYPEKVLIATIRNIGDCPCPRCLVTKDKLDQLGTEADVQTREGQARRDDNARREVVQDALFKILHEGVSLSGKAVEDLLKPQSLQPVMSAFTKRLKSAKFDIFSALTVDLLHEFELGVWKALFIHLIRILEASQKHEVLVHELDKRYRLVPTFGKTIRRFSQNASEMKRRAARDFEDLLQCAIPVFDGLLPNQKHGQAVVSILSVCARWHALAKLRMHTDVTLQLLEHTTVELGNEFRTFISIVCSKIQTKELAMEVAARERRERKRLEKEAKAAMKEKKRCDQELSAPQSQEATRIEDPGPSSTQARDGTAQSLHAPSQDATPPSSTQIEDLALSSTQTMDDTPQSGAPDHAGSVQLPAQGGSTTSTQTMDDTPQSGAPDHAGSVQLPAQGGSTTSTLADGTRIIKATPLKRNSKAKAKVFKAKFVTLNIQTPKFHFLGDYVRVIRTFGTCDSFSTEVGEFMHRYPKRWYQRTSKRHVRKEIARQERKVAGIRRIRQKINEAKKRRARDVEEQKSAAKNADIHHYIGINQNCPVSLINLSQSYPDDTPGLDPLGKTYENICFPGLNSPYSTGLELQGARSRGP</sequence>
<dbReference type="AlphaFoldDB" id="A0A9W8J803"/>
<proteinExistence type="predicted"/>
<keyword evidence="1" id="KW-0175">Coiled coil</keyword>